<evidence type="ECO:0000313" key="1">
    <source>
        <dbReference type="EMBL" id="GJS63767.1"/>
    </source>
</evidence>
<evidence type="ECO:0000313" key="2">
    <source>
        <dbReference type="Proteomes" id="UP001151760"/>
    </source>
</evidence>
<dbReference type="EMBL" id="BQNB010009455">
    <property type="protein sequence ID" value="GJS63767.1"/>
    <property type="molecule type" value="Genomic_DNA"/>
</dbReference>
<accession>A0ABQ4XER3</accession>
<dbReference type="Proteomes" id="UP001151760">
    <property type="component" value="Unassembled WGS sequence"/>
</dbReference>
<gene>
    <name evidence="1" type="ORF">Tco_0678331</name>
</gene>
<keyword evidence="2" id="KW-1185">Reference proteome</keyword>
<protein>
    <submittedName>
        <fullName evidence="1">Uncharacterized protein</fullName>
    </submittedName>
</protein>
<name>A0ABQ4XER3_9ASTR</name>
<reference evidence="1" key="1">
    <citation type="journal article" date="2022" name="Int. J. Mol. Sci.">
        <title>Draft Genome of Tanacetum Coccineum: Genomic Comparison of Closely Related Tanacetum-Family Plants.</title>
        <authorList>
            <person name="Yamashiro T."/>
            <person name="Shiraishi A."/>
            <person name="Nakayama K."/>
            <person name="Satake H."/>
        </authorList>
    </citation>
    <scope>NUCLEOTIDE SEQUENCE</scope>
</reference>
<reference evidence="1" key="2">
    <citation type="submission" date="2022-01" db="EMBL/GenBank/DDBJ databases">
        <authorList>
            <person name="Yamashiro T."/>
            <person name="Shiraishi A."/>
            <person name="Satake H."/>
            <person name="Nakayama K."/>
        </authorList>
    </citation>
    <scope>NUCLEOTIDE SEQUENCE</scope>
</reference>
<organism evidence="1 2">
    <name type="scientific">Tanacetum coccineum</name>
    <dbReference type="NCBI Taxonomy" id="301880"/>
    <lineage>
        <taxon>Eukaryota</taxon>
        <taxon>Viridiplantae</taxon>
        <taxon>Streptophyta</taxon>
        <taxon>Embryophyta</taxon>
        <taxon>Tracheophyta</taxon>
        <taxon>Spermatophyta</taxon>
        <taxon>Magnoliopsida</taxon>
        <taxon>eudicotyledons</taxon>
        <taxon>Gunneridae</taxon>
        <taxon>Pentapetalae</taxon>
        <taxon>asterids</taxon>
        <taxon>campanulids</taxon>
        <taxon>Asterales</taxon>
        <taxon>Asteraceae</taxon>
        <taxon>Asteroideae</taxon>
        <taxon>Anthemideae</taxon>
        <taxon>Anthemidinae</taxon>
        <taxon>Tanacetum</taxon>
    </lineage>
</organism>
<sequence length="224" mass="25678">MAAPGPSNVVARRAVDELVEFSGETEVPKFMKLFILQQIDEGLRFINRQCDEAQTTRNILAKLNAMIVEMEAMEDQDEVYDTLMCLRDDRRGENSKLIVLNDLVVEVEEDIVVKETHLEIMDAAINFDKMKVVSIRARTKDESFVGLIRDLCFGLRMTLSKKHRLIAELEALGERGDAVRSLDHIREIVARDYGMLRDLEQLLAYAHVRMSLKDGYVADMEEKE</sequence>
<proteinExistence type="predicted"/>
<comment type="caution">
    <text evidence="1">The sequence shown here is derived from an EMBL/GenBank/DDBJ whole genome shotgun (WGS) entry which is preliminary data.</text>
</comment>